<dbReference type="PANTHER" id="PTHR12919">
    <property type="entry name" value="30S RIBOSOMAL PROTEIN S16"/>
    <property type="match status" value="1"/>
</dbReference>
<evidence type="ECO:0000313" key="5">
    <source>
        <dbReference type="EMBL" id="PIY96659.1"/>
    </source>
</evidence>
<dbReference type="InterPro" id="IPR020592">
    <property type="entry name" value="Ribosomal_bS16_CS"/>
</dbReference>
<dbReference type="NCBIfam" id="TIGR00002">
    <property type="entry name" value="S16"/>
    <property type="match status" value="1"/>
</dbReference>
<keyword evidence="1 3" id="KW-0689">Ribosomal protein</keyword>
<organism evidence="5 6">
    <name type="scientific">Candidatus Kerfeldbacteria bacterium CG_4_10_14_0_8_um_filter_42_10</name>
    <dbReference type="NCBI Taxonomy" id="2014248"/>
    <lineage>
        <taxon>Bacteria</taxon>
        <taxon>Candidatus Kerfeldiibacteriota</taxon>
    </lineage>
</organism>
<name>A0A2M7RIS7_9BACT</name>
<evidence type="ECO:0000256" key="2">
    <source>
        <dbReference type="ARBA" id="ARBA00023274"/>
    </source>
</evidence>
<dbReference type="GO" id="GO:0015935">
    <property type="term" value="C:small ribosomal subunit"/>
    <property type="evidence" value="ECO:0007669"/>
    <property type="project" value="TreeGrafter"/>
</dbReference>
<dbReference type="InterPro" id="IPR023803">
    <property type="entry name" value="Ribosomal_bS16_dom_sf"/>
</dbReference>
<dbReference type="HAMAP" id="MF_00385">
    <property type="entry name" value="Ribosomal_bS16"/>
    <property type="match status" value="1"/>
</dbReference>
<evidence type="ECO:0000256" key="3">
    <source>
        <dbReference type="HAMAP-Rule" id="MF_00385"/>
    </source>
</evidence>
<dbReference type="Gene3D" id="3.30.1320.10">
    <property type="match status" value="1"/>
</dbReference>
<keyword evidence="2 3" id="KW-0687">Ribonucleoprotein</keyword>
<dbReference type="GO" id="GO:0003735">
    <property type="term" value="F:structural constituent of ribosome"/>
    <property type="evidence" value="ECO:0007669"/>
    <property type="project" value="InterPro"/>
</dbReference>
<evidence type="ECO:0000313" key="6">
    <source>
        <dbReference type="Proteomes" id="UP000230779"/>
    </source>
</evidence>
<dbReference type="Proteomes" id="UP000230779">
    <property type="component" value="Unassembled WGS sequence"/>
</dbReference>
<reference evidence="5 6" key="1">
    <citation type="submission" date="2017-09" db="EMBL/GenBank/DDBJ databases">
        <title>Depth-based differentiation of microbial function through sediment-hosted aquifers and enrichment of novel symbionts in the deep terrestrial subsurface.</title>
        <authorList>
            <person name="Probst A.J."/>
            <person name="Ladd B."/>
            <person name="Jarett J.K."/>
            <person name="Geller-Mcgrath D.E."/>
            <person name="Sieber C.M."/>
            <person name="Emerson J.B."/>
            <person name="Anantharaman K."/>
            <person name="Thomas B.C."/>
            <person name="Malmstrom R."/>
            <person name="Stieglmeier M."/>
            <person name="Klingl A."/>
            <person name="Woyke T."/>
            <person name="Ryan C.M."/>
            <person name="Banfield J.F."/>
        </authorList>
    </citation>
    <scope>NUCLEOTIDE SEQUENCE [LARGE SCALE GENOMIC DNA]</scope>
    <source>
        <strain evidence="5">CG_4_10_14_0_8_um_filter_42_10</strain>
    </source>
</reference>
<dbReference type="SUPFAM" id="SSF54565">
    <property type="entry name" value="Ribosomal protein S16"/>
    <property type="match status" value="1"/>
</dbReference>
<evidence type="ECO:0000256" key="1">
    <source>
        <dbReference type="ARBA" id="ARBA00022980"/>
    </source>
</evidence>
<dbReference type="EMBL" id="PFMD01000039">
    <property type="protein sequence ID" value="PIY96659.1"/>
    <property type="molecule type" value="Genomic_DNA"/>
</dbReference>
<protein>
    <recommendedName>
        <fullName evidence="3">Small ribosomal subunit protein bS16</fullName>
    </recommendedName>
</protein>
<comment type="caution">
    <text evidence="5">The sequence shown here is derived from an EMBL/GenBank/DDBJ whole genome shotgun (WGS) entry which is preliminary data.</text>
</comment>
<accession>A0A2M7RIS7</accession>
<comment type="similarity">
    <text evidence="3">Belongs to the bacterial ribosomal protein bS16 family.</text>
</comment>
<dbReference type="InterPro" id="IPR000307">
    <property type="entry name" value="Ribosomal_bS16"/>
</dbReference>
<dbReference type="PROSITE" id="PS00732">
    <property type="entry name" value="RIBOSOMAL_S16"/>
    <property type="match status" value="1"/>
</dbReference>
<dbReference type="PANTHER" id="PTHR12919:SF20">
    <property type="entry name" value="SMALL RIBOSOMAL SUBUNIT PROTEIN BS16M"/>
    <property type="match status" value="1"/>
</dbReference>
<dbReference type="GO" id="GO:0006412">
    <property type="term" value="P:translation"/>
    <property type="evidence" value="ECO:0007669"/>
    <property type="project" value="UniProtKB-UniRule"/>
</dbReference>
<evidence type="ECO:0000256" key="4">
    <source>
        <dbReference type="SAM" id="MobiDB-lite"/>
    </source>
</evidence>
<feature type="compositionally biased region" description="Basic and acidic residues" evidence="4">
    <location>
        <begin position="94"/>
        <end position="117"/>
    </location>
</feature>
<proteinExistence type="inferred from homology"/>
<dbReference type="Pfam" id="PF00886">
    <property type="entry name" value="Ribosomal_S16"/>
    <property type="match status" value="1"/>
</dbReference>
<sequence>MLIIRLKRIGKKNKPQYRIILQEKSKATTSSFLEEVGFYNPHSNPGTVNLKEDRIKYWLSQGAQVSPTIHNILIKNKVIEGKSIPLGRPKKKVQPAEEEKPATAEPAVNKETKEDKPTVSAEPQKTNKPEEPKPKEEVKEDQIKEKEIVAPEESNKKPDNPESK</sequence>
<gene>
    <name evidence="3" type="primary">rpsP</name>
    <name evidence="5" type="ORF">COY66_03610</name>
</gene>
<dbReference type="GO" id="GO:0005737">
    <property type="term" value="C:cytoplasm"/>
    <property type="evidence" value="ECO:0007669"/>
    <property type="project" value="UniProtKB-ARBA"/>
</dbReference>
<feature type="region of interest" description="Disordered" evidence="4">
    <location>
        <begin position="80"/>
        <end position="164"/>
    </location>
</feature>
<dbReference type="AlphaFoldDB" id="A0A2M7RIS7"/>
<feature type="compositionally biased region" description="Basic and acidic residues" evidence="4">
    <location>
        <begin position="125"/>
        <end position="164"/>
    </location>
</feature>